<dbReference type="InterPro" id="IPR001155">
    <property type="entry name" value="OxRdtase_FMN_N"/>
</dbReference>
<name>A0A401FHS9_9LACO</name>
<sequence length="84" mass="9287">MAKYKFLQPYTFKNGVQIKNRIVIPPMTEASALQDGTVSMDELRYFDLHTGGAGMFIVPVANVSENGKGFEGELLLLTINFCQA</sequence>
<dbReference type="GO" id="GO:0010181">
    <property type="term" value="F:FMN binding"/>
    <property type="evidence" value="ECO:0007669"/>
    <property type="project" value="InterPro"/>
</dbReference>
<dbReference type="GO" id="GO:0016491">
    <property type="term" value="F:oxidoreductase activity"/>
    <property type="evidence" value="ECO:0007669"/>
    <property type="project" value="InterPro"/>
</dbReference>
<dbReference type="Proteomes" id="UP000286974">
    <property type="component" value="Unassembled WGS sequence"/>
</dbReference>
<reference evidence="2 3" key="1">
    <citation type="submission" date="2017-11" db="EMBL/GenBank/DDBJ databases">
        <title>Draft Genome Sequence of Lactobacillus curieae NBRC 111893 isolated from Koso, a Japanese sugar-Vegetable Fermented Beverage.</title>
        <authorList>
            <person name="Chiou T.Y."/>
            <person name="Oshima K."/>
            <person name="Suda W."/>
            <person name="Hattori M."/>
            <person name="Takahashi T."/>
        </authorList>
    </citation>
    <scope>NUCLEOTIDE SEQUENCE [LARGE SCALE GENOMIC DNA]</scope>
    <source>
        <strain evidence="2 3">NBRC111893</strain>
    </source>
</reference>
<keyword evidence="3" id="KW-1185">Reference proteome</keyword>
<dbReference type="Gene3D" id="3.20.20.70">
    <property type="entry name" value="Aldolase class I"/>
    <property type="match status" value="1"/>
</dbReference>
<comment type="caution">
    <text evidence="2">The sequence shown here is derived from an EMBL/GenBank/DDBJ whole genome shotgun (WGS) entry which is preliminary data.</text>
</comment>
<dbReference type="AlphaFoldDB" id="A0A401FHS9"/>
<proteinExistence type="predicted"/>
<dbReference type="Pfam" id="PF00724">
    <property type="entry name" value="Oxidored_FMN"/>
    <property type="match status" value="1"/>
</dbReference>
<accession>A0A401FHS9</accession>
<evidence type="ECO:0000313" key="3">
    <source>
        <dbReference type="Proteomes" id="UP000286974"/>
    </source>
</evidence>
<dbReference type="EMBL" id="BEXA01000001">
    <property type="protein sequence ID" value="GAY71909.1"/>
    <property type="molecule type" value="Genomic_DNA"/>
</dbReference>
<gene>
    <name evidence="2" type="ORF">NBRC111893_55</name>
</gene>
<evidence type="ECO:0000313" key="2">
    <source>
        <dbReference type="EMBL" id="GAY71909.1"/>
    </source>
</evidence>
<protein>
    <submittedName>
        <fullName evidence="2">NADH:flavin oxidoreductase</fullName>
    </submittedName>
</protein>
<feature type="domain" description="NADH:flavin oxidoreductase/NADH oxidase N-terminal" evidence="1">
    <location>
        <begin position="7"/>
        <end position="75"/>
    </location>
</feature>
<organism evidence="2 3">
    <name type="scientific">Lentilactobacillus kosonis</name>
    <dbReference type="NCBI Taxonomy" id="2810561"/>
    <lineage>
        <taxon>Bacteria</taxon>
        <taxon>Bacillati</taxon>
        <taxon>Bacillota</taxon>
        <taxon>Bacilli</taxon>
        <taxon>Lactobacillales</taxon>
        <taxon>Lactobacillaceae</taxon>
        <taxon>Lentilactobacillus</taxon>
    </lineage>
</organism>
<evidence type="ECO:0000259" key="1">
    <source>
        <dbReference type="Pfam" id="PF00724"/>
    </source>
</evidence>
<dbReference type="SUPFAM" id="SSF51395">
    <property type="entry name" value="FMN-linked oxidoreductases"/>
    <property type="match status" value="1"/>
</dbReference>
<dbReference type="InterPro" id="IPR013785">
    <property type="entry name" value="Aldolase_TIM"/>
</dbReference>